<evidence type="ECO:0000259" key="5">
    <source>
        <dbReference type="SMART" id="SM00646"/>
    </source>
</evidence>
<dbReference type="Proteomes" id="UP001181622">
    <property type="component" value="Unassembled WGS sequence"/>
</dbReference>
<keyword evidence="3" id="KW-0378">Hydrolase</keyword>
<dbReference type="Gene3D" id="3.40.630.40">
    <property type="entry name" value="Zn-dependent exopeptidases"/>
    <property type="match status" value="1"/>
</dbReference>
<accession>A0ABU1DF16</accession>
<feature type="chain" id="PRO_5047021848" description="N-acetylmuramoyl-L-alanine amidase" evidence="4">
    <location>
        <begin position="29"/>
        <end position="250"/>
    </location>
</feature>
<dbReference type="RefSeq" id="WP_309390683.1">
    <property type="nucleotide sequence ID" value="NZ_JADBEO010000014.1"/>
</dbReference>
<evidence type="ECO:0000256" key="4">
    <source>
        <dbReference type="SAM" id="SignalP"/>
    </source>
</evidence>
<dbReference type="CDD" id="cd02696">
    <property type="entry name" value="MurNAc-LAA"/>
    <property type="match status" value="1"/>
</dbReference>
<reference evidence="6" key="1">
    <citation type="submission" date="2020-10" db="EMBL/GenBank/DDBJ databases">
        <authorList>
            <person name="Abbas A."/>
            <person name="Razzaq R."/>
            <person name="Waqas M."/>
            <person name="Abbas N."/>
            <person name="Nielsen T.K."/>
            <person name="Hansen L.H."/>
            <person name="Hussain S."/>
            <person name="Shahid M."/>
        </authorList>
    </citation>
    <scope>NUCLEOTIDE SEQUENCE</scope>
    <source>
        <strain evidence="6">S14</strain>
    </source>
</reference>
<proteinExistence type="predicted"/>
<dbReference type="SUPFAM" id="SSF53187">
    <property type="entry name" value="Zn-dependent exopeptidases"/>
    <property type="match status" value="1"/>
</dbReference>
<comment type="caution">
    <text evidence="6">The sequence shown here is derived from an EMBL/GenBank/DDBJ whole genome shotgun (WGS) entry which is preliminary data.</text>
</comment>
<sequence>MRRRFFRSAFRSVALLAGALAASPAALACDKAGFSVLIDVGHTPAAPGAISARGKTEYAFNVALAAAVEKELRARGYASAGGLGARSAALRASRRSDAIRASGARLMLSIHHDSAQPRYFETWTYQGRQLSYSDRFKGWSLHVSQSGADPSGSLRFARLLADRLKARGWPFTRHHAEPISGEGRALIDPARGIYRRDDLAVLRSSPGAAALLEAGVIVNRDEELALDSAPRRAAIAEAVGEAVDRFCDGS</sequence>
<dbReference type="SMART" id="SM00646">
    <property type="entry name" value="Ami_3"/>
    <property type="match status" value="1"/>
</dbReference>
<evidence type="ECO:0000256" key="3">
    <source>
        <dbReference type="ARBA" id="ARBA00022801"/>
    </source>
</evidence>
<evidence type="ECO:0000313" key="7">
    <source>
        <dbReference type="Proteomes" id="UP001181622"/>
    </source>
</evidence>
<protein>
    <recommendedName>
        <fullName evidence="2">N-acetylmuramoyl-L-alanine amidase</fullName>
        <ecNumber evidence="2">3.5.1.28</ecNumber>
    </recommendedName>
</protein>
<name>A0ABU1DF16_9HYPH</name>
<evidence type="ECO:0000256" key="2">
    <source>
        <dbReference type="ARBA" id="ARBA00011901"/>
    </source>
</evidence>
<feature type="domain" description="MurNAc-LAA" evidence="5">
    <location>
        <begin position="96"/>
        <end position="244"/>
    </location>
</feature>
<feature type="signal peptide" evidence="4">
    <location>
        <begin position="1"/>
        <end position="28"/>
    </location>
</feature>
<dbReference type="EMBL" id="JADBEO010000014">
    <property type="protein sequence ID" value="MDR4306628.1"/>
    <property type="molecule type" value="Genomic_DNA"/>
</dbReference>
<dbReference type="PANTHER" id="PTHR30404">
    <property type="entry name" value="N-ACETYLMURAMOYL-L-ALANINE AMIDASE"/>
    <property type="match status" value="1"/>
</dbReference>
<dbReference type="PANTHER" id="PTHR30404:SF0">
    <property type="entry name" value="N-ACETYLMURAMOYL-L-ALANINE AMIDASE AMIC"/>
    <property type="match status" value="1"/>
</dbReference>
<gene>
    <name evidence="6" type="ORF">IHQ68_08360</name>
</gene>
<comment type="catalytic activity">
    <reaction evidence="1">
        <text>Hydrolyzes the link between N-acetylmuramoyl residues and L-amino acid residues in certain cell-wall glycopeptides.</text>
        <dbReference type="EC" id="3.5.1.28"/>
    </reaction>
</comment>
<dbReference type="EC" id="3.5.1.28" evidence="2"/>
<evidence type="ECO:0000313" key="6">
    <source>
        <dbReference type="EMBL" id="MDR4306628.1"/>
    </source>
</evidence>
<dbReference type="PROSITE" id="PS51257">
    <property type="entry name" value="PROKAR_LIPOPROTEIN"/>
    <property type="match status" value="1"/>
</dbReference>
<dbReference type="InterPro" id="IPR002508">
    <property type="entry name" value="MurNAc-LAA_cat"/>
</dbReference>
<dbReference type="InterPro" id="IPR050695">
    <property type="entry name" value="N-acetylmuramoyl_amidase_3"/>
</dbReference>
<evidence type="ECO:0000256" key="1">
    <source>
        <dbReference type="ARBA" id="ARBA00001561"/>
    </source>
</evidence>
<keyword evidence="7" id="KW-1185">Reference proteome</keyword>
<organism evidence="6 7">
    <name type="scientific">Chelatococcus sambhunathii</name>
    <dbReference type="NCBI Taxonomy" id="363953"/>
    <lineage>
        <taxon>Bacteria</taxon>
        <taxon>Pseudomonadati</taxon>
        <taxon>Pseudomonadota</taxon>
        <taxon>Alphaproteobacteria</taxon>
        <taxon>Hyphomicrobiales</taxon>
        <taxon>Chelatococcaceae</taxon>
        <taxon>Chelatococcus</taxon>
    </lineage>
</organism>
<keyword evidence="4" id="KW-0732">Signal</keyword>
<dbReference type="Pfam" id="PF01520">
    <property type="entry name" value="Amidase_3"/>
    <property type="match status" value="1"/>
</dbReference>